<protein>
    <submittedName>
        <fullName evidence="1">Uncharacterized protein</fullName>
    </submittedName>
</protein>
<name>A0A4Z2H6Y0_9TELE</name>
<dbReference type="EMBL" id="SRLO01000311">
    <property type="protein sequence ID" value="TNN61677.1"/>
    <property type="molecule type" value="Genomic_DNA"/>
</dbReference>
<dbReference type="AlphaFoldDB" id="A0A4Z2H6Y0"/>
<proteinExistence type="predicted"/>
<comment type="caution">
    <text evidence="1">The sequence shown here is derived from an EMBL/GenBank/DDBJ whole genome shotgun (WGS) entry which is preliminary data.</text>
</comment>
<evidence type="ECO:0000313" key="1">
    <source>
        <dbReference type="EMBL" id="TNN61677.1"/>
    </source>
</evidence>
<organism evidence="1 2">
    <name type="scientific">Liparis tanakae</name>
    <name type="common">Tanaka's snailfish</name>
    <dbReference type="NCBI Taxonomy" id="230148"/>
    <lineage>
        <taxon>Eukaryota</taxon>
        <taxon>Metazoa</taxon>
        <taxon>Chordata</taxon>
        <taxon>Craniata</taxon>
        <taxon>Vertebrata</taxon>
        <taxon>Euteleostomi</taxon>
        <taxon>Actinopterygii</taxon>
        <taxon>Neopterygii</taxon>
        <taxon>Teleostei</taxon>
        <taxon>Neoteleostei</taxon>
        <taxon>Acanthomorphata</taxon>
        <taxon>Eupercaria</taxon>
        <taxon>Perciformes</taxon>
        <taxon>Cottioidei</taxon>
        <taxon>Cottales</taxon>
        <taxon>Liparidae</taxon>
        <taxon>Liparis</taxon>
    </lineage>
</organism>
<sequence length="84" mass="9202">MLEACTICSTNLMVGVKKNHPHISDRAPAPVALQNQVPRNSRRLFTCSPDLTNTAFNSISLTLPVTLLNESYCPHNNEAPLQQG</sequence>
<accession>A0A4Z2H6Y0</accession>
<dbReference type="Proteomes" id="UP000314294">
    <property type="component" value="Unassembled WGS sequence"/>
</dbReference>
<keyword evidence="2" id="KW-1185">Reference proteome</keyword>
<reference evidence="1 2" key="1">
    <citation type="submission" date="2019-03" db="EMBL/GenBank/DDBJ databases">
        <title>First draft genome of Liparis tanakae, snailfish: a comprehensive survey of snailfish specific genes.</title>
        <authorList>
            <person name="Kim W."/>
            <person name="Song I."/>
            <person name="Jeong J.-H."/>
            <person name="Kim D."/>
            <person name="Kim S."/>
            <person name="Ryu S."/>
            <person name="Song J.Y."/>
            <person name="Lee S.K."/>
        </authorList>
    </citation>
    <scope>NUCLEOTIDE SEQUENCE [LARGE SCALE GENOMIC DNA]</scope>
    <source>
        <tissue evidence="1">Muscle</tissue>
    </source>
</reference>
<gene>
    <name evidence="1" type="ORF">EYF80_028107</name>
</gene>
<evidence type="ECO:0000313" key="2">
    <source>
        <dbReference type="Proteomes" id="UP000314294"/>
    </source>
</evidence>